<dbReference type="EMBL" id="KI279147">
    <property type="protein sequence ID" value="ESA18513.1"/>
    <property type="molecule type" value="Genomic_DNA"/>
</dbReference>
<sequence>MAASDQGTQGNTQKKKTGPFLRDKLDNMYKTTSEVFYKLNDEFILRFSKRSK</sequence>
<feature type="compositionally biased region" description="Polar residues" evidence="1">
    <location>
        <begin position="1"/>
        <end position="12"/>
    </location>
</feature>
<reference evidence="2" key="1">
    <citation type="submission" date="2013-07" db="EMBL/GenBank/DDBJ databases">
        <title>The genome of an arbuscular mycorrhizal fungus provides insights into the evolution of the oldest plant symbiosis.</title>
        <authorList>
            <consortium name="DOE Joint Genome Institute"/>
            <person name="Tisserant E."/>
            <person name="Malbreil M."/>
            <person name="Kuo A."/>
            <person name="Kohler A."/>
            <person name="Symeonidi A."/>
            <person name="Balestrini R."/>
            <person name="Charron P."/>
            <person name="Duensing N."/>
            <person name="Frei-dit-Frey N."/>
            <person name="Gianinazzi-Pearson V."/>
            <person name="Gilbert B."/>
            <person name="Handa Y."/>
            <person name="Hijri M."/>
            <person name="Kaul R."/>
            <person name="Kawaguchi M."/>
            <person name="Krajinski F."/>
            <person name="Lammers P."/>
            <person name="Lapierre D."/>
            <person name="Masclaux F.G."/>
            <person name="Murat C."/>
            <person name="Morin E."/>
            <person name="Ndikumana S."/>
            <person name="Pagni M."/>
            <person name="Petitpierre D."/>
            <person name="Requena N."/>
            <person name="Rosikiewicz P."/>
            <person name="Riley R."/>
            <person name="Saito K."/>
            <person name="San Clemente H."/>
            <person name="Shapiro H."/>
            <person name="van Tuinen D."/>
            <person name="Becard G."/>
            <person name="Bonfante P."/>
            <person name="Paszkowski U."/>
            <person name="Shachar-Hill Y."/>
            <person name="Young J.P."/>
            <person name="Sanders I.R."/>
            <person name="Henrissat B."/>
            <person name="Rensing S.A."/>
            <person name="Grigoriev I.V."/>
            <person name="Corradi N."/>
            <person name="Roux C."/>
            <person name="Martin F."/>
        </authorList>
    </citation>
    <scope>NUCLEOTIDE SEQUENCE</scope>
    <source>
        <strain evidence="2">DAOM 197198</strain>
    </source>
</reference>
<gene>
    <name evidence="2" type="ORF">GLOINDRAFT_20622</name>
</gene>
<name>U9UIZ7_RHIID</name>
<protein>
    <submittedName>
        <fullName evidence="2">Uncharacterized protein</fullName>
    </submittedName>
</protein>
<evidence type="ECO:0000313" key="2">
    <source>
        <dbReference type="EMBL" id="ESA18513.1"/>
    </source>
</evidence>
<feature type="region of interest" description="Disordered" evidence="1">
    <location>
        <begin position="1"/>
        <end position="20"/>
    </location>
</feature>
<proteinExistence type="predicted"/>
<evidence type="ECO:0000256" key="1">
    <source>
        <dbReference type="SAM" id="MobiDB-lite"/>
    </source>
</evidence>
<organism evidence="2">
    <name type="scientific">Rhizophagus irregularis (strain DAOM 181602 / DAOM 197198 / MUCL 43194)</name>
    <name type="common">Arbuscular mycorrhizal fungus</name>
    <name type="synonym">Glomus intraradices</name>
    <dbReference type="NCBI Taxonomy" id="747089"/>
    <lineage>
        <taxon>Eukaryota</taxon>
        <taxon>Fungi</taxon>
        <taxon>Fungi incertae sedis</taxon>
        <taxon>Mucoromycota</taxon>
        <taxon>Glomeromycotina</taxon>
        <taxon>Glomeromycetes</taxon>
        <taxon>Glomerales</taxon>
        <taxon>Glomeraceae</taxon>
        <taxon>Rhizophagus</taxon>
    </lineage>
</organism>
<dbReference type="AlphaFoldDB" id="U9UIZ7"/>
<accession>U9UIZ7</accession>
<dbReference type="HOGENOM" id="CLU_3088380_0_0_1"/>